<reference evidence="4 6" key="2">
    <citation type="submission" date="2019-07" db="EMBL/GenBank/DDBJ databases">
        <title>Whole genome shotgun sequence of Acetobacter cibinongensis NBRC 16605.</title>
        <authorList>
            <person name="Hosoyama A."/>
            <person name="Uohara A."/>
            <person name="Ohji S."/>
            <person name="Ichikawa N."/>
        </authorList>
    </citation>
    <scope>NUCLEOTIDE SEQUENCE [LARGE SCALE GENOMIC DNA]</scope>
    <source>
        <strain evidence="4 6">NBRC 16605</strain>
    </source>
</reference>
<sequence>MRDDLKAVLAQIGFEPHTLSHPPVHTVEDAHQYYAGLEGVHTKNAFLKDAKGKLFLVTVPAEQRLDMKALPQLIGSKRLSFASAELMRSVLDTEPGSLGPLSLIADKDKQVTFAIDSALLAAEKITCHPLDNTQTWVIPQKDLQNFLGALHIEPVVFSWPEETVAS</sequence>
<dbReference type="InterPro" id="IPR007214">
    <property type="entry name" value="YbaK/aa-tRNA-synth-assoc-dom"/>
</dbReference>
<dbReference type="PANTHER" id="PTHR31423:SF3">
    <property type="entry name" value="PROLYL-TRNA SYNTHETASE ASSOCIATED DOMAIN-CONTAINING PROTEIN 1-RELATED"/>
    <property type="match status" value="1"/>
</dbReference>
<accession>A0A0D6N7F3</accession>
<keyword evidence="6" id="KW-1185">Reference proteome</keyword>
<dbReference type="GO" id="GO:0003677">
    <property type="term" value="F:DNA binding"/>
    <property type="evidence" value="ECO:0007669"/>
    <property type="project" value="UniProtKB-KW"/>
</dbReference>
<dbReference type="Gene3D" id="3.90.960.10">
    <property type="entry name" value="YbaK/aminoacyl-tRNA synthetase-associated domain"/>
    <property type="match status" value="1"/>
</dbReference>
<comment type="similarity">
    <text evidence="1">Belongs to the PRORSD1 family.</text>
</comment>
<dbReference type="Proteomes" id="UP000032671">
    <property type="component" value="Unassembled WGS sequence"/>
</dbReference>
<evidence type="ECO:0000256" key="1">
    <source>
        <dbReference type="ARBA" id="ARBA00010201"/>
    </source>
</evidence>
<dbReference type="EMBL" id="BJVU01000011">
    <property type="protein sequence ID" value="GEL59637.1"/>
    <property type="molecule type" value="Genomic_DNA"/>
</dbReference>
<dbReference type="SUPFAM" id="SSF55826">
    <property type="entry name" value="YbaK/ProRS associated domain"/>
    <property type="match status" value="1"/>
</dbReference>
<gene>
    <name evidence="3" type="ORF">Abci_025_038</name>
    <name evidence="4" type="ORF">ACI01nite_22390</name>
</gene>
<dbReference type="PANTHER" id="PTHR31423">
    <property type="entry name" value="YBAK DOMAIN-CONTAINING PROTEIN"/>
    <property type="match status" value="1"/>
</dbReference>
<dbReference type="EMBL" id="BAMV01000025">
    <property type="protein sequence ID" value="GAN61493.1"/>
    <property type="molecule type" value="Genomic_DNA"/>
</dbReference>
<dbReference type="CDD" id="cd04335">
    <property type="entry name" value="PrdX_deacylase"/>
    <property type="match status" value="1"/>
</dbReference>
<dbReference type="Pfam" id="PF04073">
    <property type="entry name" value="tRNA_edit"/>
    <property type="match status" value="1"/>
</dbReference>
<evidence type="ECO:0000313" key="4">
    <source>
        <dbReference type="EMBL" id="GEL59637.1"/>
    </source>
</evidence>
<comment type="caution">
    <text evidence="3">The sequence shown here is derived from an EMBL/GenBank/DDBJ whole genome shotgun (WGS) entry which is preliminary data.</text>
</comment>
<organism evidence="3 5">
    <name type="scientific">Acetobacter cibinongensis</name>
    <dbReference type="NCBI Taxonomy" id="146475"/>
    <lineage>
        <taxon>Bacteria</taxon>
        <taxon>Pseudomonadati</taxon>
        <taxon>Pseudomonadota</taxon>
        <taxon>Alphaproteobacteria</taxon>
        <taxon>Acetobacterales</taxon>
        <taxon>Acetobacteraceae</taxon>
        <taxon>Acetobacter</taxon>
    </lineage>
</organism>
<dbReference type="AlphaFoldDB" id="A0A0D6N7F3"/>
<evidence type="ECO:0000259" key="2">
    <source>
        <dbReference type="Pfam" id="PF04073"/>
    </source>
</evidence>
<dbReference type="InterPro" id="IPR040285">
    <property type="entry name" value="ProX/PRXD1"/>
</dbReference>
<evidence type="ECO:0000313" key="5">
    <source>
        <dbReference type="Proteomes" id="UP000032671"/>
    </source>
</evidence>
<evidence type="ECO:0000313" key="3">
    <source>
        <dbReference type="EMBL" id="GAN61493.1"/>
    </source>
</evidence>
<dbReference type="InterPro" id="IPR036754">
    <property type="entry name" value="YbaK/aa-tRNA-synt-asso_dom_sf"/>
</dbReference>
<proteinExistence type="inferred from homology"/>
<evidence type="ECO:0000313" key="6">
    <source>
        <dbReference type="Proteomes" id="UP000321891"/>
    </source>
</evidence>
<dbReference type="RefSeq" id="WP_048839536.1">
    <property type="nucleotide sequence ID" value="NZ_BAMV01000025.1"/>
</dbReference>
<protein>
    <submittedName>
        <fullName evidence="3">DNA-binding protein</fullName>
    </submittedName>
</protein>
<dbReference type="Proteomes" id="UP000321891">
    <property type="component" value="Unassembled WGS sequence"/>
</dbReference>
<feature type="domain" description="YbaK/aminoacyl-tRNA synthetase-associated" evidence="2">
    <location>
        <begin position="21"/>
        <end position="146"/>
    </location>
</feature>
<name>A0A0D6N7F3_9PROT</name>
<accession>A0A6N3SSJ2</accession>
<reference evidence="3 5" key="1">
    <citation type="submission" date="2012-11" db="EMBL/GenBank/DDBJ databases">
        <title>Whole genome sequence of Acetobacter cibinongensis 4H-1.</title>
        <authorList>
            <person name="Azuma Y."/>
            <person name="Higashiura N."/>
            <person name="Hirakawa H."/>
            <person name="Matsushita K."/>
        </authorList>
    </citation>
    <scope>NUCLEOTIDE SEQUENCE [LARGE SCALE GENOMIC DNA]</scope>
    <source>
        <strain evidence="3 5">4H-1</strain>
    </source>
</reference>
<dbReference type="FunFam" id="3.90.960.10:FF:000005">
    <property type="entry name" value="Putative prolyl-tRNA synthetase"/>
    <property type="match status" value="1"/>
</dbReference>
<dbReference type="STRING" id="1231339.Abci_025_038"/>
<keyword evidence="3" id="KW-0238">DNA-binding</keyword>
<dbReference type="GO" id="GO:0002161">
    <property type="term" value="F:aminoacyl-tRNA deacylase activity"/>
    <property type="evidence" value="ECO:0007669"/>
    <property type="project" value="InterPro"/>
</dbReference>